<dbReference type="InterPro" id="IPR009492">
    <property type="entry name" value="TniQ"/>
</dbReference>
<evidence type="ECO:0000313" key="2">
    <source>
        <dbReference type="EMBL" id="KLK93144.1"/>
    </source>
</evidence>
<evidence type="ECO:0000259" key="1">
    <source>
        <dbReference type="Pfam" id="PF06527"/>
    </source>
</evidence>
<evidence type="ECO:0000313" key="3">
    <source>
        <dbReference type="Proteomes" id="UP000035489"/>
    </source>
</evidence>
<keyword evidence="3" id="KW-1185">Reference proteome</keyword>
<accession>A0A0H1RDI3</accession>
<dbReference type="Pfam" id="PF06527">
    <property type="entry name" value="TniQ"/>
    <property type="match status" value="1"/>
</dbReference>
<dbReference type="PATRIC" id="fig|1225564.3.peg.2898"/>
<proteinExistence type="predicted"/>
<gene>
    <name evidence="2" type="ORF">AA309_11130</name>
</gene>
<feature type="domain" description="TniQ" evidence="1">
    <location>
        <begin position="7"/>
        <end position="146"/>
    </location>
</feature>
<comment type="caution">
    <text evidence="2">The sequence shown here is derived from an EMBL/GenBank/DDBJ whole genome shotgun (WGS) entry which is preliminary data.</text>
</comment>
<dbReference type="Proteomes" id="UP000035489">
    <property type="component" value="Unassembled WGS sequence"/>
</dbReference>
<organism evidence="2 3">
    <name type="scientific">Microvirga vignae</name>
    <dbReference type="NCBI Taxonomy" id="1225564"/>
    <lineage>
        <taxon>Bacteria</taxon>
        <taxon>Pseudomonadati</taxon>
        <taxon>Pseudomonadota</taxon>
        <taxon>Alphaproteobacteria</taxon>
        <taxon>Hyphomicrobiales</taxon>
        <taxon>Methylobacteriaceae</taxon>
        <taxon>Microvirga</taxon>
    </lineage>
</organism>
<protein>
    <recommendedName>
        <fullName evidence="1">TniQ domain-containing protein</fullName>
    </recommendedName>
</protein>
<reference evidence="2 3" key="1">
    <citation type="submission" date="2015-05" db="EMBL/GenBank/DDBJ databases">
        <title>Draft genome sequence of Microvirga vignae strain BR3299, a novel nitrogen fixing bacteria isolated from Brazil semi-aired region.</title>
        <authorList>
            <person name="Zilli J.E."/>
            <person name="Passos S.R."/>
            <person name="Leite J."/>
            <person name="Baldani J.I."/>
            <person name="Xavier G.R."/>
            <person name="Rumjaneck N.G."/>
            <person name="Simoes-Araujo J.L."/>
        </authorList>
    </citation>
    <scope>NUCLEOTIDE SEQUENCE [LARGE SCALE GENOMIC DNA]</scope>
    <source>
        <strain evidence="2 3">BR3299</strain>
    </source>
</reference>
<sequence length="622" mass="68659">MNTLRLTLALGEDESPSSFASRLAALNTAGGMANFLLDLGLTSRFVADGYDWALDDLATLAGISSASLATHAARRIGGGDYMIREERVPREFLRRSRLHVCPACLQDDFACAAGPQIMRRPELHAYGRMAWLLRPIRTCAKHNLGLVEMFNTTTTRPSELYDFAHAIRTEWPRIDTLLAIAPRREPSVLETYILDRIRNGRGAGWLDTCSLYGVVTICELVGAVSLQGPTPNLKLFSEDERAAAGAAGYAIASQGEEALRRFFSSLQETCQSQAGQAGPQAIYGRLYQGWGYGGKRSEASPLRDVLRQHIVETTPVGPGTSVLGMIVEKRSVHSIYTLSRATGQHPARLRKILIEAGLVPEDATDVVDNRIVFNAEEAERLVRRLDTSVPLKDVAGYLNCPRVHARLLYEREFLRPVVDASVSMASGKHAFAKEDLDDFLERLLRSATPMSYREAGFSDLPGAAKKACCSAMEIVALVLEGRLKRLGRDLNQQGYLALLVDVEEVRALVRLNIKAQGMTLREIERRIGTNTKVVEALIRAGDGPLPTLTVVNPVNRCPQTVVPFEALDAFEREYIGLTHLARERGVHHIVLRKQLDAAGVVPALRREKFGATFYRRIELPVP</sequence>
<dbReference type="AlphaFoldDB" id="A0A0H1RDI3"/>
<name>A0A0H1RDI3_9HYPH</name>
<dbReference type="STRING" id="1225564.AA309_11130"/>
<dbReference type="EMBL" id="LCYG01000023">
    <property type="protein sequence ID" value="KLK93144.1"/>
    <property type="molecule type" value="Genomic_DNA"/>
</dbReference>